<dbReference type="RefSeq" id="WP_095524873.1">
    <property type="nucleotide sequence ID" value="NZ_MDUX01000033.1"/>
</dbReference>
<keyword evidence="4 8" id="KW-1003">Cell membrane</keyword>
<dbReference type="EMBL" id="MDUX01000033">
    <property type="protein sequence ID" value="KAF7598930.1"/>
    <property type="molecule type" value="Genomic_DNA"/>
</dbReference>
<dbReference type="PANTHER" id="PTHR30269:SF0">
    <property type="entry name" value="MEMBRANE TRANSPORTER PROTEIN YFCA-RELATED"/>
    <property type="match status" value="1"/>
</dbReference>
<evidence type="ECO:0000256" key="7">
    <source>
        <dbReference type="ARBA" id="ARBA00023136"/>
    </source>
</evidence>
<keyword evidence="7 8" id="KW-0472">Membrane</keyword>
<evidence type="ECO:0000256" key="6">
    <source>
        <dbReference type="ARBA" id="ARBA00022989"/>
    </source>
</evidence>
<evidence type="ECO:0000256" key="2">
    <source>
        <dbReference type="ARBA" id="ARBA00009142"/>
    </source>
</evidence>
<dbReference type="GO" id="GO:0005886">
    <property type="term" value="C:plasma membrane"/>
    <property type="evidence" value="ECO:0007669"/>
    <property type="project" value="UniProtKB-SubCell"/>
</dbReference>
<comment type="subcellular location">
    <subcellularLocation>
        <location evidence="1 8">Cell membrane</location>
        <topology evidence="1 8">Multi-pass membrane protein</topology>
    </subcellularLocation>
</comment>
<evidence type="ECO:0000313" key="12">
    <source>
        <dbReference type="Proteomes" id="UP000623509"/>
    </source>
</evidence>
<evidence type="ECO:0000313" key="10">
    <source>
        <dbReference type="EMBL" id="PAS92906.1"/>
    </source>
</evidence>
<dbReference type="OrthoDB" id="554695at2"/>
<dbReference type="EMBL" id="NMRN01000027">
    <property type="protein sequence ID" value="PAS92906.1"/>
    <property type="molecule type" value="Genomic_DNA"/>
</dbReference>
<name>A0A272ES81_9RHOO</name>
<dbReference type="InterPro" id="IPR052017">
    <property type="entry name" value="TSUP"/>
</dbReference>
<feature type="transmembrane region" description="Helical" evidence="8">
    <location>
        <begin position="73"/>
        <end position="93"/>
    </location>
</feature>
<feature type="transmembrane region" description="Helical" evidence="8">
    <location>
        <begin position="138"/>
        <end position="167"/>
    </location>
</feature>
<keyword evidence="5 8" id="KW-0812">Transmembrane</keyword>
<sequence>MLDWGLLVCGAFLAGLVDAVVGGGGLILVPLLLSVMPEVSIPVLFGTNKLAAIAGTASAAFRYARRIEIPWHIVRPASVAALAGAASGAAVVSFLPPEAMRPLVLVLLLAVGLYVWLKPDFGKQAGKAPDRHTRKLASLAGFCIGFYDGFFGPGTGSFLIFCFVRWFGINMLQASASAKFVNLATNLAALIYFFSHEGVLWQLGLTMAVANIAGAQTGSHIALNRGNGFVRVLLLIMVSVLFVRLAWTYFFA</sequence>
<evidence type="ECO:0000256" key="4">
    <source>
        <dbReference type="ARBA" id="ARBA00022475"/>
    </source>
</evidence>
<dbReference type="PANTHER" id="PTHR30269">
    <property type="entry name" value="TRANSMEMBRANE PROTEIN YFCA"/>
    <property type="match status" value="1"/>
</dbReference>
<dbReference type="InterPro" id="IPR002781">
    <property type="entry name" value="TM_pro_TauE-like"/>
</dbReference>
<dbReference type="Proteomes" id="UP000216107">
    <property type="component" value="Unassembled WGS sequence"/>
</dbReference>
<evidence type="ECO:0000256" key="5">
    <source>
        <dbReference type="ARBA" id="ARBA00022692"/>
    </source>
</evidence>
<keyword evidence="6 8" id="KW-1133">Transmembrane helix</keyword>
<protein>
    <recommendedName>
        <fullName evidence="8">Probable membrane transporter protein</fullName>
    </recommendedName>
</protein>
<evidence type="ECO:0000256" key="8">
    <source>
        <dbReference type="RuleBase" id="RU363041"/>
    </source>
</evidence>
<comment type="similarity">
    <text evidence="2 8">Belongs to the 4-toluene sulfonate uptake permease (TSUP) (TC 2.A.102) family.</text>
</comment>
<feature type="transmembrane region" description="Helical" evidence="8">
    <location>
        <begin position="99"/>
        <end position="117"/>
    </location>
</feature>
<dbReference type="Pfam" id="PF01925">
    <property type="entry name" value="TauE"/>
    <property type="match status" value="1"/>
</dbReference>
<feature type="transmembrane region" description="Helical" evidence="8">
    <location>
        <begin position="43"/>
        <end position="61"/>
    </location>
</feature>
<feature type="transmembrane region" description="Helical" evidence="8">
    <location>
        <begin position="229"/>
        <end position="250"/>
    </location>
</feature>
<proteinExistence type="inferred from homology"/>
<evidence type="ECO:0000313" key="9">
    <source>
        <dbReference type="EMBL" id="KAF7598930.1"/>
    </source>
</evidence>
<reference evidence="9 12" key="1">
    <citation type="submission" date="2016-08" db="EMBL/GenBank/DDBJ databases">
        <title>Candidatus Dactylopiibacterium carminicum genome sequence.</title>
        <authorList>
            <person name="Ramirez-Puebla S.T."/>
            <person name="Ormeno-Orrillo E."/>
            <person name="Vera-Ponce De Leon A."/>
            <person name="Luis L."/>
            <person name="Sanchez-Flores A."/>
            <person name="Monica R."/>
            <person name="Martinez-Romero E."/>
        </authorList>
    </citation>
    <scope>NUCLEOTIDE SEQUENCE [LARGE SCALE GENOMIC DNA]</scope>
    <source>
        <strain evidence="9">END1</strain>
    </source>
</reference>
<feature type="transmembrane region" description="Helical" evidence="8">
    <location>
        <begin position="187"/>
        <end position="209"/>
    </location>
</feature>
<comment type="caution">
    <text evidence="10">The sequence shown here is derived from an EMBL/GenBank/DDBJ whole genome shotgun (WGS) entry which is preliminary data.</text>
</comment>
<gene>
    <name evidence="9" type="ORF">BGI27_10690</name>
    <name evidence="10" type="ORF">CGU29_09775</name>
</gene>
<evidence type="ECO:0000256" key="1">
    <source>
        <dbReference type="ARBA" id="ARBA00004651"/>
    </source>
</evidence>
<organism evidence="10 11">
    <name type="scientific">Candidatus Dactylopiibacterium carminicum</name>
    <dbReference type="NCBI Taxonomy" id="857335"/>
    <lineage>
        <taxon>Bacteria</taxon>
        <taxon>Pseudomonadati</taxon>
        <taxon>Pseudomonadota</taxon>
        <taxon>Betaproteobacteria</taxon>
        <taxon>Rhodocyclales</taxon>
        <taxon>Rhodocyclaceae</taxon>
        <taxon>Candidatus Dactylopiibacterium</taxon>
    </lineage>
</organism>
<dbReference type="Proteomes" id="UP000623509">
    <property type="component" value="Unassembled WGS sequence"/>
</dbReference>
<keyword evidence="3" id="KW-0813">Transport</keyword>
<keyword evidence="12" id="KW-1185">Reference proteome</keyword>
<accession>A0A272ES81</accession>
<evidence type="ECO:0000313" key="11">
    <source>
        <dbReference type="Proteomes" id="UP000216107"/>
    </source>
</evidence>
<reference evidence="10 11" key="2">
    <citation type="submission" date="2017-07" db="EMBL/GenBank/DDBJ databases">
        <title>Candidatus Dactylopiibacterium carminicum, a nitrogen-fixing symbiont of the cochineal insect Dactylopius coccus and Dactylopius opuntiae (Hemiptera: Coccoidea: Dactylopiidae).</title>
        <authorList>
            <person name="Vera A."/>
        </authorList>
    </citation>
    <scope>NUCLEOTIDE SEQUENCE [LARGE SCALE GENOMIC DNA]</scope>
    <source>
        <strain evidence="10 11">NFDCM</strain>
    </source>
</reference>
<dbReference type="AlphaFoldDB" id="A0A272ES81"/>
<evidence type="ECO:0000256" key="3">
    <source>
        <dbReference type="ARBA" id="ARBA00022448"/>
    </source>
</evidence>